<evidence type="ECO:0000256" key="4">
    <source>
        <dbReference type="ARBA" id="ARBA00022723"/>
    </source>
</evidence>
<dbReference type="NCBIfam" id="TIGR00329">
    <property type="entry name" value="gcp_kae1"/>
    <property type="match status" value="1"/>
</dbReference>
<feature type="binding site" evidence="8">
    <location>
        <position position="183"/>
    </location>
    <ligand>
        <name>substrate</name>
    </ligand>
</feature>
<organism evidence="10">
    <name type="scientific">candidate division WOR-3 bacterium</name>
    <dbReference type="NCBI Taxonomy" id="2052148"/>
    <lineage>
        <taxon>Bacteria</taxon>
        <taxon>Bacteria division WOR-3</taxon>
    </lineage>
</organism>
<dbReference type="GO" id="GO:0005506">
    <property type="term" value="F:iron ion binding"/>
    <property type="evidence" value="ECO:0007669"/>
    <property type="project" value="UniProtKB-UniRule"/>
</dbReference>
<dbReference type="HAMAP" id="MF_01445">
    <property type="entry name" value="TsaD"/>
    <property type="match status" value="1"/>
</dbReference>
<dbReference type="InterPro" id="IPR017861">
    <property type="entry name" value="KAE1/TsaD"/>
</dbReference>
<comment type="catalytic activity">
    <reaction evidence="7 8">
        <text>L-threonylcarbamoyladenylate + adenosine(37) in tRNA = N(6)-L-threonylcarbamoyladenosine(37) in tRNA + AMP + H(+)</text>
        <dbReference type="Rhea" id="RHEA:37059"/>
        <dbReference type="Rhea" id="RHEA-COMP:10162"/>
        <dbReference type="Rhea" id="RHEA-COMP:10163"/>
        <dbReference type="ChEBI" id="CHEBI:15378"/>
        <dbReference type="ChEBI" id="CHEBI:73682"/>
        <dbReference type="ChEBI" id="CHEBI:74411"/>
        <dbReference type="ChEBI" id="CHEBI:74418"/>
        <dbReference type="ChEBI" id="CHEBI:456215"/>
        <dbReference type="EC" id="2.3.1.234"/>
    </reaction>
</comment>
<protein>
    <recommendedName>
        <fullName evidence="8">tRNA N6-adenosine threonylcarbamoyltransferase</fullName>
        <ecNumber evidence="8">2.3.1.234</ecNumber>
    </recommendedName>
    <alternativeName>
        <fullName evidence="8">N6-L-threonylcarbamoyladenine synthase</fullName>
        <shortName evidence="8">t(6)A synthase</shortName>
    </alternativeName>
    <alternativeName>
        <fullName evidence="8">t(6)A37 threonylcarbamoyladenosine biosynthesis protein TsaD</fullName>
    </alternativeName>
    <alternativeName>
        <fullName evidence="8">tRNA threonylcarbamoyladenosine biosynthesis protein TsaD</fullName>
    </alternativeName>
</protein>
<dbReference type="InterPro" id="IPR022450">
    <property type="entry name" value="TsaD"/>
</dbReference>
<keyword evidence="3 8" id="KW-0819">tRNA processing</keyword>
<keyword evidence="1 8" id="KW-0963">Cytoplasm</keyword>
<evidence type="ECO:0000256" key="5">
    <source>
        <dbReference type="ARBA" id="ARBA00023004"/>
    </source>
</evidence>
<comment type="function">
    <text evidence="8">Required for the formation of a threonylcarbamoyl group on adenosine at position 37 (t(6)A37) in tRNAs that read codons beginning with adenine. Is involved in the transfer of the threonylcarbamoyl moiety of threonylcarbamoyl-AMP (TC-AMP) to the N6 group of A37, together with TsaE and TsaB. TsaD likely plays a direct catalytic role in this reaction.</text>
</comment>
<dbReference type="GO" id="GO:0061711">
    <property type="term" value="F:tRNA N(6)-L-threonylcarbamoyladenine synthase activity"/>
    <property type="evidence" value="ECO:0007669"/>
    <property type="project" value="UniProtKB-EC"/>
</dbReference>
<dbReference type="FunFam" id="3.30.420.40:FF:000040">
    <property type="entry name" value="tRNA N6-adenosine threonylcarbamoyltransferase"/>
    <property type="match status" value="1"/>
</dbReference>
<accession>A0A7C4S1K0</accession>
<dbReference type="CDD" id="cd24133">
    <property type="entry name" value="ASKHA_NBD_TsaD_bac"/>
    <property type="match status" value="1"/>
</dbReference>
<evidence type="ECO:0000256" key="7">
    <source>
        <dbReference type="ARBA" id="ARBA00048117"/>
    </source>
</evidence>
<evidence type="ECO:0000256" key="2">
    <source>
        <dbReference type="ARBA" id="ARBA00022679"/>
    </source>
</evidence>
<dbReference type="InterPro" id="IPR043129">
    <property type="entry name" value="ATPase_NBD"/>
</dbReference>
<comment type="similarity">
    <text evidence="8">Belongs to the KAE1 / TsaD family.</text>
</comment>
<dbReference type="InterPro" id="IPR000905">
    <property type="entry name" value="Gcp-like_dom"/>
</dbReference>
<evidence type="ECO:0000256" key="1">
    <source>
        <dbReference type="ARBA" id="ARBA00022490"/>
    </source>
</evidence>
<dbReference type="FunFam" id="3.30.420.40:FF:000012">
    <property type="entry name" value="tRNA N6-adenosine threonylcarbamoyltransferase"/>
    <property type="match status" value="1"/>
</dbReference>
<dbReference type="PANTHER" id="PTHR11735:SF6">
    <property type="entry name" value="TRNA N6-ADENOSINE THREONYLCARBAMOYLTRANSFERASE, MITOCHONDRIAL"/>
    <property type="match status" value="1"/>
</dbReference>
<reference evidence="10" key="1">
    <citation type="journal article" date="2020" name="mSystems">
        <title>Genome- and Community-Level Interaction Insights into Carbon Utilization and Element Cycling Functions of Hydrothermarchaeota in Hydrothermal Sediment.</title>
        <authorList>
            <person name="Zhou Z."/>
            <person name="Liu Y."/>
            <person name="Xu W."/>
            <person name="Pan J."/>
            <person name="Luo Z.H."/>
            <person name="Li M."/>
        </authorList>
    </citation>
    <scope>NUCLEOTIDE SEQUENCE [LARGE SCALE GENOMIC DNA]</scope>
    <source>
        <strain evidence="10">SpSt-594</strain>
    </source>
</reference>
<dbReference type="Gene3D" id="3.30.420.40">
    <property type="match status" value="2"/>
</dbReference>
<keyword evidence="6 8" id="KW-0012">Acyltransferase</keyword>
<feature type="domain" description="Gcp-like" evidence="9">
    <location>
        <begin position="23"/>
        <end position="300"/>
    </location>
</feature>
<evidence type="ECO:0000256" key="3">
    <source>
        <dbReference type="ARBA" id="ARBA00022694"/>
    </source>
</evidence>
<dbReference type="NCBIfam" id="TIGR03723">
    <property type="entry name" value="T6A_TsaD_YgjD"/>
    <property type="match status" value="1"/>
</dbReference>
<keyword evidence="4 8" id="KW-0479">Metal-binding</keyword>
<feature type="binding site" evidence="8">
    <location>
        <position position="266"/>
    </location>
    <ligand>
        <name>substrate</name>
    </ligand>
</feature>
<dbReference type="PRINTS" id="PR00789">
    <property type="entry name" value="OSIALOPTASE"/>
</dbReference>
<feature type="binding site" evidence="8">
    <location>
        <position position="294"/>
    </location>
    <ligand>
        <name>Fe cation</name>
        <dbReference type="ChEBI" id="CHEBI:24875"/>
    </ligand>
</feature>
<evidence type="ECO:0000256" key="6">
    <source>
        <dbReference type="ARBA" id="ARBA00023315"/>
    </source>
</evidence>
<comment type="subcellular location">
    <subcellularLocation>
        <location evidence="8">Cytoplasm</location>
    </subcellularLocation>
</comment>
<keyword evidence="5 8" id="KW-0408">Iron</keyword>
<feature type="binding site" evidence="8">
    <location>
        <position position="110"/>
    </location>
    <ligand>
        <name>Fe cation</name>
        <dbReference type="ChEBI" id="CHEBI:24875"/>
    </ligand>
</feature>
<name>A0A7C4S1K0_UNCW3</name>
<evidence type="ECO:0000259" key="9">
    <source>
        <dbReference type="Pfam" id="PF00814"/>
    </source>
</evidence>
<feature type="binding site" evidence="8">
    <location>
        <position position="114"/>
    </location>
    <ligand>
        <name>Fe cation</name>
        <dbReference type="ChEBI" id="CHEBI:24875"/>
    </ligand>
</feature>
<dbReference type="GO" id="GO:0005737">
    <property type="term" value="C:cytoplasm"/>
    <property type="evidence" value="ECO:0007669"/>
    <property type="project" value="UniProtKB-SubCell"/>
</dbReference>
<feature type="binding site" evidence="8">
    <location>
        <position position="166"/>
    </location>
    <ligand>
        <name>substrate</name>
    </ligand>
</feature>
<comment type="caution">
    <text evidence="10">The sequence shown here is derived from an EMBL/GenBank/DDBJ whole genome shotgun (WGS) entry which is preliminary data.</text>
</comment>
<dbReference type="GO" id="GO:0002949">
    <property type="term" value="P:tRNA threonylcarbamoyladenosine modification"/>
    <property type="evidence" value="ECO:0007669"/>
    <property type="project" value="UniProtKB-UniRule"/>
</dbReference>
<dbReference type="EC" id="2.3.1.234" evidence="8"/>
<gene>
    <name evidence="8 10" type="primary">tsaD</name>
    <name evidence="10" type="ORF">ENT60_02495</name>
</gene>
<dbReference type="SUPFAM" id="SSF53067">
    <property type="entry name" value="Actin-like ATPase domain"/>
    <property type="match status" value="1"/>
</dbReference>
<dbReference type="PANTHER" id="PTHR11735">
    <property type="entry name" value="TRNA N6-ADENOSINE THREONYLCARBAMOYLTRANSFERASE"/>
    <property type="match status" value="1"/>
</dbReference>
<sequence length="322" mass="35423">MLILGIDTSCDETAVAIIKDGREILSNIIASQVIHSKYGGVIPEAAARAHIQTILPITEIALKVAKVSLKDINLIGVTNGPGLIGSLLCGLSFAKSLAFSLNIPFCAVNHLAGHIYSLILEYENLPLPMIVLLISGGHTELYILKENLEYELLGQTLDDACGEAFDKVAKMLKKPYPGGPYIERLAKEGKRNISFPVPVLKGYNFSFSGLKTAVLYYLKENPNYNENDVAHSFQETVIDYLILAINKASEEFNIKNIGIVGGVAVNERLKERLNLVAKDKHYQIFIPRKELCLDNGAMIACAAYYQYQKEGPSDFNVEVFAN</sequence>
<evidence type="ECO:0000256" key="8">
    <source>
        <dbReference type="HAMAP-Rule" id="MF_01445"/>
    </source>
</evidence>
<dbReference type="EMBL" id="DSZH01000113">
    <property type="protein sequence ID" value="HGU47416.1"/>
    <property type="molecule type" value="Genomic_DNA"/>
</dbReference>
<keyword evidence="2 8" id="KW-0808">Transferase</keyword>
<evidence type="ECO:0000313" key="10">
    <source>
        <dbReference type="EMBL" id="HGU47416.1"/>
    </source>
</evidence>
<dbReference type="AlphaFoldDB" id="A0A7C4S1K0"/>
<feature type="binding site" evidence="8">
    <location>
        <position position="179"/>
    </location>
    <ligand>
        <name>substrate</name>
    </ligand>
</feature>
<feature type="binding site" evidence="8">
    <location>
        <begin position="133"/>
        <end position="137"/>
    </location>
    <ligand>
        <name>substrate</name>
    </ligand>
</feature>
<dbReference type="Pfam" id="PF00814">
    <property type="entry name" value="TsaD"/>
    <property type="match status" value="1"/>
</dbReference>
<proteinExistence type="inferred from homology"/>
<comment type="cofactor">
    <cofactor evidence="8">
        <name>Fe(2+)</name>
        <dbReference type="ChEBI" id="CHEBI:29033"/>
    </cofactor>
    <text evidence="8">Binds 1 Fe(2+) ion per subunit.</text>
</comment>